<organism evidence="3 4">
    <name type="scientific">Mesobacillus zeae</name>
    <dbReference type="NCBI Taxonomy" id="1917180"/>
    <lineage>
        <taxon>Bacteria</taxon>
        <taxon>Bacillati</taxon>
        <taxon>Bacillota</taxon>
        <taxon>Bacilli</taxon>
        <taxon>Bacillales</taxon>
        <taxon>Bacillaceae</taxon>
        <taxon>Mesobacillus</taxon>
    </lineage>
</organism>
<dbReference type="Gene3D" id="1.25.40.10">
    <property type="entry name" value="Tetratricopeptide repeat domain"/>
    <property type="match status" value="1"/>
</dbReference>
<dbReference type="Pfam" id="PF13414">
    <property type="entry name" value="TPR_11"/>
    <property type="match status" value="1"/>
</dbReference>
<keyword evidence="1" id="KW-0802">TPR repeat</keyword>
<name>A0A398B4A6_9BACI</name>
<dbReference type="RefSeq" id="WP_119112932.1">
    <property type="nucleotide sequence ID" value="NZ_CBCSEO010000021.1"/>
</dbReference>
<dbReference type="PROSITE" id="PS50005">
    <property type="entry name" value="TPR"/>
    <property type="match status" value="3"/>
</dbReference>
<gene>
    <name evidence="3" type="ORF">D1970_11055</name>
</gene>
<keyword evidence="2" id="KW-0472">Membrane</keyword>
<dbReference type="PANTHER" id="PTHR12558:SF13">
    <property type="entry name" value="CELL DIVISION CYCLE PROTEIN 27 HOMOLOG"/>
    <property type="match status" value="1"/>
</dbReference>
<feature type="repeat" description="TPR" evidence="1">
    <location>
        <begin position="181"/>
        <end position="214"/>
    </location>
</feature>
<reference evidence="3 4" key="1">
    <citation type="submission" date="2018-08" db="EMBL/GenBank/DDBJ databases">
        <title>Bacillus jemisoniae sp. nov., Bacillus chryseoplanitiae sp. nov., Bacillus resnikiae sp. nov., and Bacillus frankliniae sp. nov., isolated from Viking spacecraft and associated surfaces.</title>
        <authorList>
            <person name="Seuylemezian A."/>
            <person name="Vaishampayan P."/>
        </authorList>
    </citation>
    <scope>NUCLEOTIDE SEQUENCE [LARGE SCALE GENOMIC DNA]</scope>
    <source>
        <strain evidence="3 4">JJ-247</strain>
    </source>
</reference>
<keyword evidence="2" id="KW-0812">Transmembrane</keyword>
<feature type="repeat" description="TPR" evidence="1">
    <location>
        <begin position="79"/>
        <end position="112"/>
    </location>
</feature>
<dbReference type="OrthoDB" id="9793831at2"/>
<feature type="transmembrane region" description="Helical" evidence="2">
    <location>
        <begin position="26"/>
        <end position="47"/>
    </location>
</feature>
<accession>A0A398B4A6</accession>
<dbReference type="PANTHER" id="PTHR12558">
    <property type="entry name" value="CELL DIVISION CYCLE 16,23,27"/>
    <property type="match status" value="1"/>
</dbReference>
<evidence type="ECO:0000313" key="4">
    <source>
        <dbReference type="Proteomes" id="UP000265816"/>
    </source>
</evidence>
<protein>
    <submittedName>
        <fullName evidence="3">Tetratricopeptide repeat protein</fullName>
    </submittedName>
</protein>
<dbReference type="InterPro" id="IPR019734">
    <property type="entry name" value="TPR_rpt"/>
</dbReference>
<dbReference type="Proteomes" id="UP000265816">
    <property type="component" value="Unassembled WGS sequence"/>
</dbReference>
<dbReference type="EMBL" id="QWVT01000018">
    <property type="protein sequence ID" value="RID84879.1"/>
    <property type="molecule type" value="Genomic_DNA"/>
</dbReference>
<comment type="caution">
    <text evidence="3">The sequence shown here is derived from an EMBL/GenBank/DDBJ whole genome shotgun (WGS) entry which is preliminary data.</text>
</comment>
<keyword evidence="2" id="KW-1133">Transmembrane helix</keyword>
<keyword evidence="4" id="KW-1185">Reference proteome</keyword>
<dbReference type="Pfam" id="PF13432">
    <property type="entry name" value="TPR_16"/>
    <property type="match status" value="1"/>
</dbReference>
<dbReference type="SMART" id="SM00028">
    <property type="entry name" value="TPR"/>
    <property type="match status" value="4"/>
</dbReference>
<evidence type="ECO:0000256" key="1">
    <source>
        <dbReference type="PROSITE-ProRule" id="PRU00339"/>
    </source>
</evidence>
<feature type="repeat" description="TPR" evidence="1">
    <location>
        <begin position="113"/>
        <end position="146"/>
    </location>
</feature>
<proteinExistence type="predicted"/>
<dbReference type="InterPro" id="IPR011990">
    <property type="entry name" value="TPR-like_helical_dom_sf"/>
</dbReference>
<dbReference type="SUPFAM" id="SSF48452">
    <property type="entry name" value="TPR-like"/>
    <property type="match status" value="1"/>
</dbReference>
<evidence type="ECO:0000256" key="2">
    <source>
        <dbReference type="SAM" id="Phobius"/>
    </source>
</evidence>
<sequence length="227" mass="26307">METQEQITAQESDKKPKKQKNERFNWWQASLILIGTLAICLSAGYYISERFLWDKNESAKLNERLDYYKEEVNQKPNSPESRVQLGYTYFLKGDDDEAIKQYKTAITLDKKFFDAYLNLSIVYDKQNKTDKALQQAVKATDLSPLDYKGHLMKGKSYRKLKMYKESEEALEEAYRLKAGNVDTLYEIGMVAEAQGDKKEAEAIYKEALSFDPLYKPAIKALDRLSTK</sequence>
<evidence type="ECO:0000313" key="3">
    <source>
        <dbReference type="EMBL" id="RID84879.1"/>
    </source>
</evidence>
<dbReference type="AlphaFoldDB" id="A0A398B4A6"/>